<dbReference type="GO" id="GO:0000287">
    <property type="term" value="F:magnesium ion binding"/>
    <property type="evidence" value="ECO:0007669"/>
    <property type="project" value="TreeGrafter"/>
</dbReference>
<dbReference type="GO" id="GO:0005829">
    <property type="term" value="C:cytosol"/>
    <property type="evidence" value="ECO:0007669"/>
    <property type="project" value="TreeGrafter"/>
</dbReference>
<dbReference type="NCBIfam" id="TIGR01484">
    <property type="entry name" value="HAD-SF-IIB"/>
    <property type="match status" value="1"/>
</dbReference>
<dbReference type="Proteomes" id="UP000199225">
    <property type="component" value="Unassembled WGS sequence"/>
</dbReference>
<dbReference type="SUPFAM" id="SSF56784">
    <property type="entry name" value="HAD-like"/>
    <property type="match status" value="1"/>
</dbReference>
<proteinExistence type="predicted"/>
<dbReference type="InterPro" id="IPR023214">
    <property type="entry name" value="HAD_sf"/>
</dbReference>
<organism evidence="1 2">
    <name type="scientific">Salimicrobium halophilum</name>
    <dbReference type="NCBI Taxonomy" id="86666"/>
    <lineage>
        <taxon>Bacteria</taxon>
        <taxon>Bacillati</taxon>
        <taxon>Bacillota</taxon>
        <taxon>Bacilli</taxon>
        <taxon>Bacillales</taxon>
        <taxon>Bacillaceae</taxon>
        <taxon>Salimicrobium</taxon>
    </lineage>
</organism>
<dbReference type="Pfam" id="PF08282">
    <property type="entry name" value="Hydrolase_3"/>
    <property type="match status" value="1"/>
</dbReference>
<accession>A0A1G8TSB8</accession>
<keyword evidence="2" id="KW-1185">Reference proteome</keyword>
<name>A0A1G8TSB8_9BACI</name>
<dbReference type="EMBL" id="FNEV01000005">
    <property type="protein sequence ID" value="SDJ44333.1"/>
    <property type="molecule type" value="Genomic_DNA"/>
</dbReference>
<dbReference type="PANTHER" id="PTHR10000">
    <property type="entry name" value="PHOSPHOSERINE PHOSPHATASE"/>
    <property type="match status" value="1"/>
</dbReference>
<dbReference type="InterPro" id="IPR006379">
    <property type="entry name" value="HAD-SF_hydro_IIB"/>
</dbReference>
<dbReference type="SFLD" id="SFLDS00003">
    <property type="entry name" value="Haloacid_Dehalogenase"/>
    <property type="match status" value="1"/>
</dbReference>
<evidence type="ECO:0000313" key="2">
    <source>
        <dbReference type="Proteomes" id="UP000199225"/>
    </source>
</evidence>
<dbReference type="CDD" id="cd07516">
    <property type="entry name" value="HAD_Pase"/>
    <property type="match status" value="1"/>
</dbReference>
<dbReference type="PANTHER" id="PTHR10000:SF23">
    <property type="entry name" value="5-AMINO-6-(5-PHOSPHO-D-RIBITYLAMINO)URACIL PHOSPHATASE YITU"/>
    <property type="match status" value="1"/>
</dbReference>
<dbReference type="OrthoDB" id="9781413at2"/>
<dbReference type="InterPro" id="IPR000150">
    <property type="entry name" value="Cof"/>
</dbReference>
<sequence length="275" mass="30977">MEQHLIALDLDGTLLTDEKTISPKTKAAVQQAIKDGHVVIISTGRPHRASINYYHELGLETPMVNFNGALIHHPLNNKWDAIHSPLPLRKAREIAHMAKEMGVKNILAEVKDHVHLHYHDEEMMKIFDTNEHPVTIGPLSSHLTTDPTSLLIQPKEGDMEKVQKIREELDKHAEAIDHRRWGAPWHVIEIVRSGLNKAVGVHKIAHYYRIPQERIIAFGDEDNDFEMIDYAGTGVAMGNAIEGLKSIANEVIGTNEEDGIADFLNEYLRTNKTAK</sequence>
<dbReference type="PROSITE" id="PS01228">
    <property type="entry name" value="COF_1"/>
    <property type="match status" value="1"/>
</dbReference>
<dbReference type="Gene3D" id="3.30.1240.10">
    <property type="match status" value="1"/>
</dbReference>
<dbReference type="GO" id="GO:0016791">
    <property type="term" value="F:phosphatase activity"/>
    <property type="evidence" value="ECO:0007669"/>
    <property type="project" value="TreeGrafter"/>
</dbReference>
<evidence type="ECO:0000313" key="1">
    <source>
        <dbReference type="EMBL" id="SDJ44333.1"/>
    </source>
</evidence>
<dbReference type="STRING" id="86666.SAMN04490247_1936"/>
<gene>
    <name evidence="1" type="ORF">SAMN04490247_1936</name>
</gene>
<dbReference type="NCBIfam" id="TIGR00099">
    <property type="entry name" value="Cof-subfamily"/>
    <property type="match status" value="1"/>
</dbReference>
<dbReference type="AlphaFoldDB" id="A0A1G8TSB8"/>
<dbReference type="InterPro" id="IPR036412">
    <property type="entry name" value="HAD-like_sf"/>
</dbReference>
<evidence type="ECO:0008006" key="3">
    <source>
        <dbReference type="Google" id="ProtNLM"/>
    </source>
</evidence>
<dbReference type="Gene3D" id="3.40.50.1000">
    <property type="entry name" value="HAD superfamily/HAD-like"/>
    <property type="match status" value="1"/>
</dbReference>
<reference evidence="2" key="1">
    <citation type="submission" date="2016-10" db="EMBL/GenBank/DDBJ databases">
        <authorList>
            <person name="Varghese N."/>
            <person name="Submissions S."/>
        </authorList>
    </citation>
    <scope>NUCLEOTIDE SEQUENCE [LARGE SCALE GENOMIC DNA]</scope>
    <source>
        <strain evidence="2">DSM 4771</strain>
    </source>
</reference>
<dbReference type="SFLD" id="SFLDG01140">
    <property type="entry name" value="C2.B:_Phosphomannomutase_and_P"/>
    <property type="match status" value="1"/>
</dbReference>
<dbReference type="RefSeq" id="WP_093193664.1">
    <property type="nucleotide sequence ID" value="NZ_FNEV01000005.1"/>
</dbReference>
<protein>
    <recommendedName>
        <fullName evidence="3">Cof subfamily of IIB subfamily of haloacid dehalogenase superfamily/HAD-superfamily hydrolase, subfamily IIB</fullName>
    </recommendedName>
</protein>